<dbReference type="AlphaFoldDB" id="A0ABC8EAX4"/>
<proteinExistence type="predicted"/>
<keyword evidence="1" id="KW-1133">Transmembrane helix</keyword>
<gene>
    <name evidence="2" type="ORF">K234311028_09500</name>
</gene>
<evidence type="ECO:0000313" key="2">
    <source>
        <dbReference type="EMBL" id="BDR80704.1"/>
    </source>
</evidence>
<dbReference type="InterPro" id="IPR032111">
    <property type="entry name" value="Clostridium_phage_holin"/>
</dbReference>
<keyword evidence="1" id="KW-0472">Membrane</keyword>
<dbReference type="RefSeq" id="WP_317724878.1">
    <property type="nucleotide sequence ID" value="NZ_AP026818.1"/>
</dbReference>
<reference evidence="2 3" key="1">
    <citation type="submission" date="2022-09" db="EMBL/GenBank/DDBJ databases">
        <title>complete genome sequences of Clostridium tetani str. KHSU-234311-028 isolated from soil.</title>
        <authorList>
            <person name="Sekizuka T."/>
            <person name="Shitada C."/>
            <person name="Takahashi M."/>
            <person name="Kuroda M."/>
        </authorList>
    </citation>
    <scope>NUCLEOTIDE SEQUENCE [LARGE SCALE GENOMIC DNA]</scope>
    <source>
        <strain evidence="2 3">KHSU-234311-028</strain>
    </source>
</reference>
<evidence type="ECO:0008006" key="4">
    <source>
        <dbReference type="Google" id="ProtNLM"/>
    </source>
</evidence>
<evidence type="ECO:0000313" key="3">
    <source>
        <dbReference type="Proteomes" id="UP001321763"/>
    </source>
</evidence>
<dbReference type="EMBL" id="AP026818">
    <property type="protein sequence ID" value="BDR80704.1"/>
    <property type="molecule type" value="Genomic_DNA"/>
</dbReference>
<feature type="transmembrane region" description="Helical" evidence="1">
    <location>
        <begin position="36"/>
        <end position="54"/>
    </location>
</feature>
<organism evidence="2 3">
    <name type="scientific">Clostridium tetani</name>
    <dbReference type="NCBI Taxonomy" id="1513"/>
    <lineage>
        <taxon>Bacteria</taxon>
        <taxon>Bacillati</taxon>
        <taxon>Bacillota</taxon>
        <taxon>Clostridia</taxon>
        <taxon>Eubacteriales</taxon>
        <taxon>Clostridiaceae</taxon>
        <taxon>Clostridium</taxon>
    </lineage>
</organism>
<accession>A0ABC8EAX4</accession>
<protein>
    <recommendedName>
        <fullName evidence="4">Holin</fullName>
    </recommendedName>
</protein>
<dbReference type="Proteomes" id="UP001321763">
    <property type="component" value="Chromosome"/>
</dbReference>
<name>A0ABC8EAX4_CLOTA</name>
<feature type="transmembrane region" description="Helical" evidence="1">
    <location>
        <begin position="6"/>
        <end position="24"/>
    </location>
</feature>
<dbReference type="Pfam" id="PF16079">
    <property type="entry name" value="Phage_holin_5_2"/>
    <property type="match status" value="1"/>
</dbReference>
<sequence>MEANIMEFITEQAFILVPALYILGLMLKQTKQIKDWTIPWILLICAIGSCIAIMGINIQALLQGVLVTGVAVFGNQLVKQTTIKSKEEK</sequence>
<evidence type="ECO:0000256" key="1">
    <source>
        <dbReference type="SAM" id="Phobius"/>
    </source>
</evidence>
<keyword evidence="1" id="KW-0812">Transmembrane</keyword>